<accession>A0AAV5GX69</accession>
<feature type="region of interest" description="Disordered" evidence="1">
    <location>
        <begin position="194"/>
        <end position="252"/>
    </location>
</feature>
<evidence type="ECO:0000313" key="3">
    <source>
        <dbReference type="Proteomes" id="UP001342314"/>
    </source>
</evidence>
<gene>
    <name evidence="2" type="ORF">Rhopal_006173-T1</name>
</gene>
<dbReference type="Gene3D" id="3.30.420.40">
    <property type="match status" value="1"/>
</dbReference>
<keyword evidence="3" id="KW-1185">Reference proteome</keyword>
<proteinExistence type="predicted"/>
<feature type="compositionally biased region" description="Low complexity" evidence="1">
    <location>
        <begin position="239"/>
        <end position="251"/>
    </location>
</feature>
<dbReference type="InterPro" id="IPR043129">
    <property type="entry name" value="ATPase_NBD"/>
</dbReference>
<feature type="region of interest" description="Disordered" evidence="1">
    <location>
        <begin position="113"/>
        <end position="133"/>
    </location>
</feature>
<dbReference type="CDD" id="cd10170">
    <property type="entry name" value="ASKHA_NBD_HSP70"/>
    <property type="match status" value="1"/>
</dbReference>
<dbReference type="AlphaFoldDB" id="A0AAV5GX69"/>
<feature type="region of interest" description="Disordered" evidence="1">
    <location>
        <begin position="1"/>
        <end position="25"/>
    </location>
</feature>
<evidence type="ECO:0000313" key="2">
    <source>
        <dbReference type="EMBL" id="GJN93128.1"/>
    </source>
</evidence>
<dbReference type="PANTHER" id="PTHR14187">
    <property type="entry name" value="ALPHA KINASE/ELONGATION FACTOR 2 KINASE"/>
    <property type="match status" value="1"/>
</dbReference>
<feature type="compositionally biased region" description="Basic and acidic residues" evidence="1">
    <location>
        <begin position="229"/>
        <end position="238"/>
    </location>
</feature>
<organism evidence="2 3">
    <name type="scientific">Rhodotorula paludigena</name>
    <dbReference type="NCBI Taxonomy" id="86838"/>
    <lineage>
        <taxon>Eukaryota</taxon>
        <taxon>Fungi</taxon>
        <taxon>Dikarya</taxon>
        <taxon>Basidiomycota</taxon>
        <taxon>Pucciniomycotina</taxon>
        <taxon>Microbotryomycetes</taxon>
        <taxon>Sporidiobolales</taxon>
        <taxon>Sporidiobolaceae</taxon>
        <taxon>Rhodotorula</taxon>
    </lineage>
</organism>
<evidence type="ECO:0008006" key="4">
    <source>
        <dbReference type="Google" id="ProtNLM"/>
    </source>
</evidence>
<evidence type="ECO:0000256" key="1">
    <source>
        <dbReference type="SAM" id="MobiDB-lite"/>
    </source>
</evidence>
<dbReference type="SUPFAM" id="SSF53067">
    <property type="entry name" value="Actin-like ATPase domain"/>
    <property type="match status" value="1"/>
</dbReference>
<dbReference type="EMBL" id="BQKY01000013">
    <property type="protein sequence ID" value="GJN93128.1"/>
    <property type="molecule type" value="Genomic_DNA"/>
</dbReference>
<dbReference type="Proteomes" id="UP001342314">
    <property type="component" value="Unassembled WGS sequence"/>
</dbReference>
<protein>
    <recommendedName>
        <fullName evidence="4">Actin-like ATPase domain-containing protein</fullName>
    </recommendedName>
</protein>
<dbReference type="PANTHER" id="PTHR14187:SF5">
    <property type="entry name" value="HEAT SHOCK 70 KDA PROTEIN 12A"/>
    <property type="match status" value="1"/>
</dbReference>
<name>A0AAV5GX69_9BASI</name>
<sequence>MSTSLAASQAEPKTASTLNGEHPPSVDELEYLDERDGFIIGIDVGNTGTALRTVLAYPYSSPILTPVPSRTPSLVYYDREDRARAFGAECLTETAKRRAHDEGWVLVKSWKEQTKPGAQPSASPPKQALDDSTSRKLFKKNKPAPAPIPVDSGLLTSPTPSTLAAARSMASAAASHASLSSERLLDALDARADAPVPRTPSSKPHEQPSRPSSIHVVGIDGGSGALGDLGRRSKDKKPSSSSSASGGSTSKHYPGPRLRDIYADFLRWLVAAARAWYAETTPNGDETFLRLWERCIFVVAIPADWGVSETEMLRGAVEEARLLPAHFEVGRLIFVKEPAAITYFARAHTRKEEEWLREGGAFALCDAAEQGLPSGSGAVLATFSDLLTSRLSRTKFKSSAIHAHLMDEFRVKVLPRFAGVTGLECQTYRLRLFAEGKGDFKLDKAADSNVRVKDGWMTLSSEDVESCFKPAVDSIIVRLSSVLPRGGAAHILLSGGFAESPYLVRRLHETFTPLGVRLVVPDIPTHSAVSEGALRFYLSETLRQRRTRYALGVQVAVDWSTSWTKGMQNRDVFIGSGGQKLVVGKFGEVVSKGALISSARSYRKTFNFRYRLAAQDPTFRTTLWRFDADHPEQETDGWMVGIDGE</sequence>
<comment type="caution">
    <text evidence="2">The sequence shown here is derived from an EMBL/GenBank/DDBJ whole genome shotgun (WGS) entry which is preliminary data.</text>
</comment>
<reference evidence="2 3" key="1">
    <citation type="submission" date="2021-12" db="EMBL/GenBank/DDBJ databases">
        <title>High titer production of polyol ester of fatty acids by Rhodotorula paludigena BS15 towards product separation-free biomass refinery.</title>
        <authorList>
            <person name="Mano J."/>
            <person name="Ono H."/>
            <person name="Tanaka T."/>
            <person name="Naito K."/>
            <person name="Sushida H."/>
            <person name="Ike M."/>
            <person name="Tokuyasu K."/>
            <person name="Kitaoka M."/>
        </authorList>
    </citation>
    <scope>NUCLEOTIDE SEQUENCE [LARGE SCALE GENOMIC DNA]</scope>
    <source>
        <strain evidence="2 3">BS15</strain>
    </source>
</reference>